<dbReference type="Gene3D" id="1.10.443.10">
    <property type="entry name" value="Intergrase catalytic core"/>
    <property type="match status" value="1"/>
</dbReference>
<evidence type="ECO:0000313" key="5">
    <source>
        <dbReference type="Proteomes" id="UP001238334"/>
    </source>
</evidence>
<dbReference type="PROSITE" id="PS51898">
    <property type="entry name" value="TYR_RECOMBINASE"/>
    <property type="match status" value="1"/>
</dbReference>
<dbReference type="EMBL" id="CP127247">
    <property type="protein sequence ID" value="WIY23737.1"/>
    <property type="molecule type" value="Genomic_DNA"/>
</dbReference>
<keyword evidence="2" id="KW-0233">DNA recombination</keyword>
<protein>
    <submittedName>
        <fullName evidence="4">Tyrosine-type recombinase/integrase</fullName>
    </submittedName>
</protein>
<dbReference type="GO" id="GO:0015074">
    <property type="term" value="P:DNA integration"/>
    <property type="evidence" value="ECO:0007669"/>
    <property type="project" value="UniProtKB-KW"/>
</dbReference>
<dbReference type="InterPro" id="IPR013762">
    <property type="entry name" value="Integrase-like_cat_sf"/>
</dbReference>
<evidence type="ECO:0000259" key="3">
    <source>
        <dbReference type="PROSITE" id="PS51898"/>
    </source>
</evidence>
<sequence length="349" mass="39626">MRPRGFPDKVHPVRRKVKDGVRYHFYAWRGGPKFWVDAVQYPKSPEFFHAYSDATARPKPADYMVQQMVDDFLSSTAMPKGQRSRADIRKWGLRFAGHFKDAPAIIFEDKSARGEMNTWRALWKHSPKQHDMAGTHAVRILNWAVEEGKLSEHHCHKLHRLYEVDRSEIVWKSGDQEAIDAIAPEWVRRILCVACETGLRPGDLIKLTTGHVENTPLGRRLRVRTNKRKRLAHIPITPTLAKVIDETEPGKLLILTNASGDQLTEHRASEGLRQWRDKAKLSRDLRLQDTRGTAATRLLNAGLSLSEIANHMGWSIRHAANVIEHYARVSPDETDSVLIKLSAALGGAS</sequence>
<dbReference type="PANTHER" id="PTHR30349:SF64">
    <property type="entry name" value="PROPHAGE INTEGRASE INTD-RELATED"/>
    <property type="match status" value="1"/>
</dbReference>
<dbReference type="GO" id="GO:0006310">
    <property type="term" value="P:DNA recombination"/>
    <property type="evidence" value="ECO:0007669"/>
    <property type="project" value="UniProtKB-KW"/>
</dbReference>
<dbReference type="InterPro" id="IPR002104">
    <property type="entry name" value="Integrase_catalytic"/>
</dbReference>
<dbReference type="AlphaFoldDB" id="A0A9Y2KXV0"/>
<dbReference type="Pfam" id="PF00589">
    <property type="entry name" value="Phage_integrase"/>
    <property type="match status" value="1"/>
</dbReference>
<organism evidence="4 5">
    <name type="scientific">Parasedimentitalea psychrophila</name>
    <dbReference type="NCBI Taxonomy" id="2997337"/>
    <lineage>
        <taxon>Bacteria</taxon>
        <taxon>Pseudomonadati</taxon>
        <taxon>Pseudomonadota</taxon>
        <taxon>Alphaproteobacteria</taxon>
        <taxon>Rhodobacterales</taxon>
        <taxon>Paracoccaceae</taxon>
        <taxon>Parasedimentitalea</taxon>
    </lineage>
</organism>
<dbReference type="RefSeq" id="WP_270921024.1">
    <property type="nucleotide sequence ID" value="NZ_CP127247.1"/>
</dbReference>
<reference evidence="4 5" key="1">
    <citation type="submission" date="2023-06" db="EMBL/GenBank/DDBJ databases">
        <title>Parasedimentitalea psychrophila sp. nov., a psychrophilic bacterium isolated from deep-sea sediment.</title>
        <authorList>
            <person name="Li A."/>
        </authorList>
    </citation>
    <scope>NUCLEOTIDE SEQUENCE [LARGE SCALE GENOMIC DNA]</scope>
    <source>
        <strain evidence="4 5">QS115</strain>
    </source>
</reference>
<dbReference type="PANTHER" id="PTHR30349">
    <property type="entry name" value="PHAGE INTEGRASE-RELATED"/>
    <property type="match status" value="1"/>
</dbReference>
<dbReference type="Proteomes" id="UP001238334">
    <property type="component" value="Chromosome"/>
</dbReference>
<evidence type="ECO:0000256" key="2">
    <source>
        <dbReference type="ARBA" id="ARBA00023172"/>
    </source>
</evidence>
<dbReference type="KEGG" id="ppso:QPJ95_13895"/>
<evidence type="ECO:0000313" key="4">
    <source>
        <dbReference type="EMBL" id="WIY23737.1"/>
    </source>
</evidence>
<accession>A0A9Y2KXV0</accession>
<feature type="domain" description="Tyr recombinase" evidence="3">
    <location>
        <begin position="157"/>
        <end position="339"/>
    </location>
</feature>
<gene>
    <name evidence="4" type="ORF">QPJ95_13895</name>
</gene>
<dbReference type="GO" id="GO:0003677">
    <property type="term" value="F:DNA binding"/>
    <property type="evidence" value="ECO:0007669"/>
    <property type="project" value="InterPro"/>
</dbReference>
<keyword evidence="1" id="KW-0229">DNA integration</keyword>
<keyword evidence="5" id="KW-1185">Reference proteome</keyword>
<proteinExistence type="predicted"/>
<name>A0A9Y2KXV0_9RHOB</name>
<dbReference type="InterPro" id="IPR011010">
    <property type="entry name" value="DNA_brk_join_enz"/>
</dbReference>
<dbReference type="InterPro" id="IPR050090">
    <property type="entry name" value="Tyrosine_recombinase_XerCD"/>
</dbReference>
<evidence type="ECO:0000256" key="1">
    <source>
        <dbReference type="ARBA" id="ARBA00022908"/>
    </source>
</evidence>
<dbReference type="SUPFAM" id="SSF56349">
    <property type="entry name" value="DNA breaking-rejoining enzymes"/>
    <property type="match status" value="1"/>
</dbReference>